<organism evidence="1 2">
    <name type="scientific">Melanomma pulvis-pyrius CBS 109.77</name>
    <dbReference type="NCBI Taxonomy" id="1314802"/>
    <lineage>
        <taxon>Eukaryota</taxon>
        <taxon>Fungi</taxon>
        <taxon>Dikarya</taxon>
        <taxon>Ascomycota</taxon>
        <taxon>Pezizomycotina</taxon>
        <taxon>Dothideomycetes</taxon>
        <taxon>Pleosporomycetidae</taxon>
        <taxon>Pleosporales</taxon>
        <taxon>Melanommataceae</taxon>
        <taxon>Melanomma</taxon>
    </lineage>
</organism>
<name>A0A6A6WWI7_9PLEO</name>
<accession>A0A6A6WWI7</accession>
<evidence type="ECO:0000313" key="2">
    <source>
        <dbReference type="Proteomes" id="UP000799757"/>
    </source>
</evidence>
<sequence length="146" mass="16825">MKKGKKGRRERLSANLIMAFFRRPRLDPHECQLSRFFRPLFLLYALGRTRREHTQEMTCNGTGILRLSRKHLIRKLLCDLADMCDYDKGGDTVTAIGLESRPHAHLLGSFEHKPVFQNNSLPEFAIGPAIPCLHQGNRDRSRRGSR</sequence>
<gene>
    <name evidence="1" type="ORF">K505DRAFT_394981</name>
</gene>
<dbReference type="Proteomes" id="UP000799757">
    <property type="component" value="Unassembled WGS sequence"/>
</dbReference>
<keyword evidence="2" id="KW-1185">Reference proteome</keyword>
<dbReference type="AlphaFoldDB" id="A0A6A6WWI7"/>
<reference evidence="1" key="1">
    <citation type="journal article" date="2020" name="Stud. Mycol.">
        <title>101 Dothideomycetes genomes: a test case for predicting lifestyles and emergence of pathogens.</title>
        <authorList>
            <person name="Haridas S."/>
            <person name="Albert R."/>
            <person name="Binder M."/>
            <person name="Bloem J."/>
            <person name="Labutti K."/>
            <person name="Salamov A."/>
            <person name="Andreopoulos B."/>
            <person name="Baker S."/>
            <person name="Barry K."/>
            <person name="Bills G."/>
            <person name="Bluhm B."/>
            <person name="Cannon C."/>
            <person name="Castanera R."/>
            <person name="Culley D."/>
            <person name="Daum C."/>
            <person name="Ezra D."/>
            <person name="Gonzalez J."/>
            <person name="Henrissat B."/>
            <person name="Kuo A."/>
            <person name="Liang C."/>
            <person name="Lipzen A."/>
            <person name="Lutzoni F."/>
            <person name="Magnuson J."/>
            <person name="Mondo S."/>
            <person name="Nolan M."/>
            <person name="Ohm R."/>
            <person name="Pangilinan J."/>
            <person name="Park H.-J."/>
            <person name="Ramirez L."/>
            <person name="Alfaro M."/>
            <person name="Sun H."/>
            <person name="Tritt A."/>
            <person name="Yoshinaga Y."/>
            <person name="Zwiers L.-H."/>
            <person name="Turgeon B."/>
            <person name="Goodwin S."/>
            <person name="Spatafora J."/>
            <person name="Crous P."/>
            <person name="Grigoriev I."/>
        </authorList>
    </citation>
    <scope>NUCLEOTIDE SEQUENCE</scope>
    <source>
        <strain evidence="1">CBS 109.77</strain>
    </source>
</reference>
<dbReference type="OrthoDB" id="3251507at2759"/>
<dbReference type="EMBL" id="MU002231">
    <property type="protein sequence ID" value="KAF2788268.1"/>
    <property type="molecule type" value="Genomic_DNA"/>
</dbReference>
<feature type="non-terminal residue" evidence="1">
    <location>
        <position position="146"/>
    </location>
</feature>
<evidence type="ECO:0000313" key="1">
    <source>
        <dbReference type="EMBL" id="KAF2788268.1"/>
    </source>
</evidence>
<protein>
    <submittedName>
        <fullName evidence="1">Uncharacterized protein</fullName>
    </submittedName>
</protein>
<proteinExistence type="predicted"/>